<dbReference type="AlphaFoldDB" id="A0A6G0VJV4"/>
<dbReference type="OrthoDB" id="7600614at2759"/>
<protein>
    <submittedName>
        <fullName evidence="1">UCH domain-containing protein</fullName>
    </submittedName>
</protein>
<comment type="caution">
    <text evidence="1">The sequence shown here is derived from an EMBL/GenBank/DDBJ whole genome shotgun (WGS) entry which is preliminary data.</text>
</comment>
<dbReference type="EMBL" id="VUJU01015875">
    <property type="protein sequence ID" value="KAF0691692.1"/>
    <property type="molecule type" value="Genomic_DNA"/>
</dbReference>
<sequence length="105" mass="11552">MKTLPILKNGSRAEELKSCSIKDYGKIILSKTCAFDSAASILMVAYCNSINYNTVVDNSNSIFLKFIAEIVKNGISAKSYSNRAEIMLFPNKGNLNTARGEYSDI</sequence>
<evidence type="ECO:0000313" key="1">
    <source>
        <dbReference type="EMBL" id="KAF0691692.1"/>
    </source>
</evidence>
<accession>A0A6G0VJV4</accession>
<dbReference type="Proteomes" id="UP000478052">
    <property type="component" value="Unassembled WGS sequence"/>
</dbReference>
<proteinExistence type="predicted"/>
<evidence type="ECO:0000313" key="2">
    <source>
        <dbReference type="Proteomes" id="UP000478052"/>
    </source>
</evidence>
<reference evidence="1 2" key="1">
    <citation type="submission" date="2019-08" db="EMBL/GenBank/DDBJ databases">
        <title>Whole genome of Aphis craccivora.</title>
        <authorList>
            <person name="Voronova N.V."/>
            <person name="Shulinski R.S."/>
            <person name="Bandarenka Y.V."/>
            <person name="Zhorov D.G."/>
            <person name="Warner D."/>
        </authorList>
    </citation>
    <scope>NUCLEOTIDE SEQUENCE [LARGE SCALE GENOMIC DNA]</scope>
    <source>
        <strain evidence="1">180601</strain>
        <tissue evidence="1">Whole Body</tissue>
    </source>
</reference>
<keyword evidence="2" id="KW-1185">Reference proteome</keyword>
<organism evidence="1 2">
    <name type="scientific">Aphis craccivora</name>
    <name type="common">Cowpea aphid</name>
    <dbReference type="NCBI Taxonomy" id="307492"/>
    <lineage>
        <taxon>Eukaryota</taxon>
        <taxon>Metazoa</taxon>
        <taxon>Ecdysozoa</taxon>
        <taxon>Arthropoda</taxon>
        <taxon>Hexapoda</taxon>
        <taxon>Insecta</taxon>
        <taxon>Pterygota</taxon>
        <taxon>Neoptera</taxon>
        <taxon>Paraneoptera</taxon>
        <taxon>Hemiptera</taxon>
        <taxon>Sternorrhyncha</taxon>
        <taxon>Aphidomorpha</taxon>
        <taxon>Aphidoidea</taxon>
        <taxon>Aphididae</taxon>
        <taxon>Aphidini</taxon>
        <taxon>Aphis</taxon>
        <taxon>Aphis</taxon>
    </lineage>
</organism>
<name>A0A6G0VJV4_APHCR</name>
<gene>
    <name evidence="1" type="ORF">FWK35_00030648</name>
</gene>